<evidence type="ECO:0000313" key="3">
    <source>
        <dbReference type="Proteomes" id="UP000184245"/>
    </source>
</evidence>
<name>A0A1M4T4W9_9CLOT</name>
<dbReference type="InterPro" id="IPR021440">
    <property type="entry name" value="DUF3089"/>
</dbReference>
<feature type="chain" id="PRO_5012883452" description="DUF3089 domain-containing protein" evidence="1">
    <location>
        <begin position="22"/>
        <end position="342"/>
    </location>
</feature>
<dbReference type="Pfam" id="PF11288">
    <property type="entry name" value="DUF3089"/>
    <property type="match status" value="1"/>
</dbReference>
<sequence length="342" mass="38905">MRKKLLCIIFLFLLALGGCGAQDGNSHVPVAGEEIIPSNYAKEKNWMLLEEKGQKPADVFYLYPTSWARKDKKDYPVSTIQAKNMRKRARSVAASQARAFDMAGNLYAPYYRQVEAAFILDRDQEEQMAYYGGVPKTDVIAAFDYYIKHYNQGRPFLLVGHSQGAVMVKEILFDYMDKNPEVYKRMVAAYVIGFSVTEQELEEHPYLKFAEGPEDTGVIISYNTEAPGMTEKNPTVLPGAVCINPISWTRDETPASASENAGSLIKAEGREQKLEGFADARIDKERGTVICSTVDPAVYHSSDVEHFPLGIFHRFDFRFYYYNLKENAQVRVEKFLEEWDDE</sequence>
<organism evidence="2 3">
    <name type="scientific">Lactonifactor longoviformis DSM 17459</name>
    <dbReference type="NCBI Taxonomy" id="1122155"/>
    <lineage>
        <taxon>Bacteria</taxon>
        <taxon>Bacillati</taxon>
        <taxon>Bacillota</taxon>
        <taxon>Clostridia</taxon>
        <taxon>Eubacteriales</taxon>
        <taxon>Clostridiaceae</taxon>
        <taxon>Lactonifactor</taxon>
    </lineage>
</organism>
<keyword evidence="3" id="KW-1185">Reference proteome</keyword>
<gene>
    <name evidence="2" type="ORF">SAMN02745158_00430</name>
</gene>
<dbReference type="SUPFAM" id="SSF53474">
    <property type="entry name" value="alpha/beta-Hydrolases"/>
    <property type="match status" value="1"/>
</dbReference>
<dbReference type="RefSeq" id="WP_072848597.1">
    <property type="nucleotide sequence ID" value="NZ_FQVI01000001.1"/>
</dbReference>
<protein>
    <recommendedName>
        <fullName evidence="4">DUF3089 domain-containing protein</fullName>
    </recommendedName>
</protein>
<accession>A0A1M4T4W9</accession>
<evidence type="ECO:0000256" key="1">
    <source>
        <dbReference type="SAM" id="SignalP"/>
    </source>
</evidence>
<dbReference type="EMBL" id="FQVI01000001">
    <property type="protein sequence ID" value="SHE39519.1"/>
    <property type="molecule type" value="Genomic_DNA"/>
</dbReference>
<dbReference type="STRING" id="1122155.SAMN02745158_00430"/>
<feature type="signal peptide" evidence="1">
    <location>
        <begin position="1"/>
        <end position="21"/>
    </location>
</feature>
<evidence type="ECO:0008006" key="4">
    <source>
        <dbReference type="Google" id="ProtNLM"/>
    </source>
</evidence>
<evidence type="ECO:0000313" key="2">
    <source>
        <dbReference type="EMBL" id="SHE39519.1"/>
    </source>
</evidence>
<keyword evidence="1" id="KW-0732">Signal</keyword>
<dbReference type="OrthoDB" id="9794645at2"/>
<dbReference type="Proteomes" id="UP000184245">
    <property type="component" value="Unassembled WGS sequence"/>
</dbReference>
<reference evidence="2 3" key="1">
    <citation type="submission" date="2016-11" db="EMBL/GenBank/DDBJ databases">
        <authorList>
            <person name="Jaros S."/>
            <person name="Januszkiewicz K."/>
            <person name="Wedrychowicz H."/>
        </authorList>
    </citation>
    <scope>NUCLEOTIDE SEQUENCE [LARGE SCALE GENOMIC DNA]</scope>
    <source>
        <strain evidence="2 3">DSM 17459</strain>
    </source>
</reference>
<dbReference type="PROSITE" id="PS51257">
    <property type="entry name" value="PROKAR_LIPOPROTEIN"/>
    <property type="match status" value="1"/>
</dbReference>
<proteinExistence type="predicted"/>
<dbReference type="InterPro" id="IPR029058">
    <property type="entry name" value="AB_hydrolase_fold"/>
</dbReference>
<dbReference type="AlphaFoldDB" id="A0A1M4T4W9"/>